<evidence type="ECO:0000313" key="1">
    <source>
        <dbReference type="EMBL" id="CAB4937000.1"/>
    </source>
</evidence>
<organism evidence="1">
    <name type="scientific">freshwater metagenome</name>
    <dbReference type="NCBI Taxonomy" id="449393"/>
    <lineage>
        <taxon>unclassified sequences</taxon>
        <taxon>metagenomes</taxon>
        <taxon>ecological metagenomes</taxon>
    </lineage>
</organism>
<sequence length="258" mass="27074">MQRHLRLGGEQAHDDLVTAHLEGEDDAGETVLDRGGSADIKAQGRLAERWSCRDDDELAGVKAVRQFVELNESGGNTDHLATAVRDRLDLVQGLAHDVAQRKVILARAAIGDVVDLGLRAVDHVVDITGSGVAHLHDSGAGLDEAAQDCLLADDAPVIAAIRGCRHHGDERVEVGGAADAGDVTALRELGSNGHRVSGLALAVKIEDGAVDGLVGRAVEIAFTHDLDDIGDGILAQEHGPNDRLLGSDVVRWCPILAP</sequence>
<dbReference type="EMBL" id="CAFBNB010000193">
    <property type="protein sequence ID" value="CAB4937000.1"/>
    <property type="molecule type" value="Genomic_DNA"/>
</dbReference>
<protein>
    <submittedName>
        <fullName evidence="1">Unannotated protein</fullName>
    </submittedName>
</protein>
<gene>
    <name evidence="1" type="ORF">UFOPK3720_01041</name>
</gene>
<dbReference type="AlphaFoldDB" id="A0A6J7J1X0"/>
<accession>A0A6J7J1X0</accession>
<proteinExistence type="predicted"/>
<reference evidence="1" key="1">
    <citation type="submission" date="2020-05" db="EMBL/GenBank/DDBJ databases">
        <authorList>
            <person name="Chiriac C."/>
            <person name="Salcher M."/>
            <person name="Ghai R."/>
            <person name="Kavagutti S V."/>
        </authorList>
    </citation>
    <scope>NUCLEOTIDE SEQUENCE</scope>
</reference>
<name>A0A6J7J1X0_9ZZZZ</name>